<dbReference type="EMBL" id="CP016617">
    <property type="protein sequence ID" value="ANY82562.1"/>
    <property type="molecule type" value="Genomic_DNA"/>
</dbReference>
<proteinExistence type="predicted"/>
<geneLocation type="plasmid" evidence="3">
    <name>unnamed1</name>
</geneLocation>
<feature type="region of interest" description="Disordered" evidence="1">
    <location>
        <begin position="54"/>
        <end position="75"/>
    </location>
</feature>
<dbReference type="RefSeq" id="WP_099513671.1">
    <property type="nucleotide sequence ID" value="NZ_CP016617.1"/>
</dbReference>
<evidence type="ECO:0000313" key="3">
    <source>
        <dbReference type="EMBL" id="ANY82562.1"/>
    </source>
</evidence>
<keyword evidence="3" id="KW-0614">Plasmid</keyword>
<protein>
    <submittedName>
        <fullName evidence="3">Uncharacterized protein</fullName>
    </submittedName>
</protein>
<name>A0A1B2ERV8_9HYPH</name>
<keyword evidence="2" id="KW-0812">Transmembrane</keyword>
<reference evidence="3" key="1">
    <citation type="submission" date="2016-07" db="EMBL/GenBank/DDBJ databases">
        <title>Microvirga ossetica sp. nov. a new species of rhizobia isolated from root nodules of the legume species Vicia alpestris Steven originated from North Ossetia region in the Caucasus.</title>
        <authorList>
            <person name="Safronova V.I."/>
            <person name="Kuznetsova I.G."/>
            <person name="Sazanova A.L."/>
            <person name="Belimov A."/>
            <person name="Andronov E."/>
            <person name="Osledkin Y.S."/>
            <person name="Onishchuk O.P."/>
            <person name="Kurchak O.N."/>
            <person name="Shaposhnikov A.I."/>
            <person name="Willems A."/>
            <person name="Tikhonovich I.A."/>
        </authorList>
    </citation>
    <scope>NUCLEOTIDE SEQUENCE [LARGE SCALE GENOMIC DNA]</scope>
    <source>
        <strain evidence="3">V5/3M</strain>
        <plasmid evidence="3">unnamed1</plasmid>
    </source>
</reference>
<keyword evidence="2" id="KW-1133">Transmembrane helix</keyword>
<gene>
    <name evidence="3" type="ORF">BB934_30255</name>
</gene>
<evidence type="ECO:0000256" key="2">
    <source>
        <dbReference type="SAM" id="Phobius"/>
    </source>
</evidence>
<organism evidence="3">
    <name type="scientific">Microvirga ossetica</name>
    <dbReference type="NCBI Taxonomy" id="1882682"/>
    <lineage>
        <taxon>Bacteria</taxon>
        <taxon>Pseudomonadati</taxon>
        <taxon>Pseudomonadota</taxon>
        <taxon>Alphaproteobacteria</taxon>
        <taxon>Hyphomicrobiales</taxon>
        <taxon>Methylobacteriaceae</taxon>
        <taxon>Microvirga</taxon>
    </lineage>
</organism>
<dbReference type="AlphaFoldDB" id="A0A1B2ERV8"/>
<evidence type="ECO:0000256" key="1">
    <source>
        <dbReference type="SAM" id="MobiDB-lite"/>
    </source>
</evidence>
<dbReference type="KEGG" id="moc:BB934_30255"/>
<sequence length="75" mass="7953">MTLLNLIPLRAHERPEPASADDRSILLMVALLLGLVFVPIIGLHIAAVAFDSESAASPPDNLAHHVTLPAKPTRG</sequence>
<dbReference type="OrthoDB" id="8003469at2"/>
<feature type="transmembrane region" description="Helical" evidence="2">
    <location>
        <begin position="25"/>
        <end position="50"/>
    </location>
</feature>
<keyword evidence="2" id="KW-0472">Membrane</keyword>
<accession>A0A1B2ERV8</accession>